<dbReference type="InterPro" id="IPR011620">
    <property type="entry name" value="Sig_transdc_His_kinase_LytS_TM"/>
</dbReference>
<keyword evidence="8 11" id="KW-1133">Transmembrane helix</keyword>
<dbReference type="Gene3D" id="1.10.1760.20">
    <property type="match status" value="1"/>
</dbReference>
<gene>
    <name evidence="15" type="ORF">HMPREF9453_01836</name>
</gene>
<feature type="transmembrane region" description="Helical" evidence="11">
    <location>
        <begin position="77"/>
        <end position="98"/>
    </location>
</feature>
<dbReference type="AlphaFoldDB" id="H1D2J8"/>
<sequence length="573" mass="65045">MNSSWIIGIQHVWFGISIFLLLLLLICRTTFFREAISAKHFSRRHMVFFILLFSVLSICGTYWNVRAGGGIINFRAVGIILAGLIGGPVVGTVTGLITGFHRAFFIPTDAAFIHGGLTIIQGIAAGFLSKRLKKHHHQLWMWAFLDAFTLEILFWLFYAFLTFPQTISHPEDFFALSLPIIVTNTIAVSLFYMVIEFFIHQRDSEKTQTTKNTFDAVAALFATLHDGFNDANISKIAELMTSSLPSLIWTAISYKDQFYTRTNYKTEADETQGDAEIAILKLQKSLPDMPHLMTLPVTYKNETVGYIIAAKSKGDTFTKMGIEFLHGICHVMEAIYEYDRMKEEENLLAEAEIRALQAQINPHFLYNTLNTISYYVRSDPDTARKLIQYLSDYFRHSLNNPSKLIPLSEELHVIECYTELERARFGDRLKITYDFPKDKLNDIQVPPLLLQPLVENAVIHGIFKRPEGGKIKVGLIEHPKYFKIYVLDTGVGIPARKRKRLLIDHKRRDQIGLINVHQRLMSLFGSACGLHIVSKENRGTLVFANIPKIEKAPASLADEEGAITKTIVLPTKK</sequence>
<dbReference type="PANTHER" id="PTHR34220:SF7">
    <property type="entry name" value="SENSOR HISTIDINE KINASE YPDA"/>
    <property type="match status" value="1"/>
</dbReference>
<keyword evidence="5" id="KW-0547">Nucleotide-binding</keyword>
<dbReference type="PANTHER" id="PTHR34220">
    <property type="entry name" value="SENSOR HISTIDINE KINASE YPDA"/>
    <property type="match status" value="1"/>
</dbReference>
<keyword evidence="9" id="KW-0902">Two-component regulatory system</keyword>
<dbReference type="STRING" id="742743.HMPREF9453_01836"/>
<dbReference type="InterPro" id="IPR010559">
    <property type="entry name" value="Sig_transdc_His_kin_internal"/>
</dbReference>
<evidence type="ECO:0000256" key="9">
    <source>
        <dbReference type="ARBA" id="ARBA00023012"/>
    </source>
</evidence>
<keyword evidence="2" id="KW-1003">Cell membrane</keyword>
<dbReference type="Pfam" id="PF07694">
    <property type="entry name" value="5TM-5TMR_LYT"/>
    <property type="match status" value="1"/>
</dbReference>
<feature type="transmembrane region" description="Helical" evidence="11">
    <location>
        <begin position="12"/>
        <end position="31"/>
    </location>
</feature>
<feature type="domain" description="Signal transduction histidine kinase internal region" evidence="13">
    <location>
        <begin position="351"/>
        <end position="429"/>
    </location>
</feature>
<protein>
    <submittedName>
        <fullName evidence="15">Uncharacterized protein</fullName>
    </submittedName>
</protein>
<feature type="transmembrane region" description="Helical" evidence="11">
    <location>
        <begin position="173"/>
        <end position="199"/>
    </location>
</feature>
<dbReference type="Proteomes" id="UP000003277">
    <property type="component" value="Unassembled WGS sequence"/>
</dbReference>
<keyword evidence="10 11" id="KW-0472">Membrane</keyword>
<dbReference type="OrthoDB" id="9809348at2"/>
<evidence type="ECO:0000256" key="8">
    <source>
        <dbReference type="ARBA" id="ARBA00022989"/>
    </source>
</evidence>
<dbReference type="GO" id="GO:0005886">
    <property type="term" value="C:plasma membrane"/>
    <property type="evidence" value="ECO:0007669"/>
    <property type="project" value="UniProtKB-SubCell"/>
</dbReference>
<dbReference type="eggNOG" id="COG3275">
    <property type="taxonomic scope" value="Bacteria"/>
</dbReference>
<evidence type="ECO:0000259" key="14">
    <source>
        <dbReference type="Pfam" id="PF07694"/>
    </source>
</evidence>
<dbReference type="GO" id="GO:0071555">
    <property type="term" value="P:cell wall organization"/>
    <property type="evidence" value="ECO:0007669"/>
    <property type="project" value="InterPro"/>
</dbReference>
<keyword evidence="16" id="KW-1185">Reference proteome</keyword>
<evidence type="ECO:0000256" key="1">
    <source>
        <dbReference type="ARBA" id="ARBA00004651"/>
    </source>
</evidence>
<evidence type="ECO:0000259" key="12">
    <source>
        <dbReference type="Pfam" id="PF02518"/>
    </source>
</evidence>
<evidence type="ECO:0000256" key="3">
    <source>
        <dbReference type="ARBA" id="ARBA00022679"/>
    </source>
</evidence>
<name>H1D2J8_9FIRM</name>
<dbReference type="SUPFAM" id="SSF55874">
    <property type="entry name" value="ATPase domain of HSP90 chaperone/DNA topoisomerase II/histidine kinase"/>
    <property type="match status" value="1"/>
</dbReference>
<dbReference type="RefSeq" id="WP_008860330.1">
    <property type="nucleotide sequence ID" value="NZ_JH591189.1"/>
</dbReference>
<dbReference type="PATRIC" id="fig|742743.3.peg.1870"/>
<evidence type="ECO:0000256" key="6">
    <source>
        <dbReference type="ARBA" id="ARBA00022777"/>
    </source>
</evidence>
<keyword evidence="7" id="KW-0067">ATP-binding</keyword>
<feature type="transmembrane region" description="Helical" evidence="11">
    <location>
        <begin position="46"/>
        <end position="65"/>
    </location>
</feature>
<dbReference type="Gene3D" id="3.30.565.10">
    <property type="entry name" value="Histidine kinase-like ATPase, C-terminal domain"/>
    <property type="match status" value="1"/>
</dbReference>
<evidence type="ECO:0000313" key="15">
    <source>
        <dbReference type="EMBL" id="EHO62245.1"/>
    </source>
</evidence>
<feature type="transmembrane region" description="Helical" evidence="11">
    <location>
        <begin position="140"/>
        <end position="161"/>
    </location>
</feature>
<keyword evidence="3" id="KW-0808">Transferase</keyword>
<feature type="domain" description="Histidine kinase/HSP90-like ATPase" evidence="12">
    <location>
        <begin position="449"/>
        <end position="547"/>
    </location>
</feature>
<evidence type="ECO:0000256" key="5">
    <source>
        <dbReference type="ARBA" id="ARBA00022741"/>
    </source>
</evidence>
<dbReference type="GO" id="GO:0005524">
    <property type="term" value="F:ATP binding"/>
    <property type="evidence" value="ECO:0007669"/>
    <property type="project" value="UniProtKB-KW"/>
</dbReference>
<feature type="transmembrane region" description="Helical" evidence="11">
    <location>
        <begin position="110"/>
        <end position="128"/>
    </location>
</feature>
<dbReference type="GO" id="GO:0000155">
    <property type="term" value="F:phosphorelay sensor kinase activity"/>
    <property type="evidence" value="ECO:0007669"/>
    <property type="project" value="InterPro"/>
</dbReference>
<dbReference type="HOGENOM" id="CLU_020473_3_3_9"/>
<evidence type="ECO:0000313" key="16">
    <source>
        <dbReference type="Proteomes" id="UP000003277"/>
    </source>
</evidence>
<reference evidence="15 16" key="1">
    <citation type="submission" date="2011-11" db="EMBL/GenBank/DDBJ databases">
        <title>The Genome Sequence of Dialister succinatiphilus YIT 11850.</title>
        <authorList>
            <consortium name="The Broad Institute Genome Sequencing Platform"/>
            <person name="Earl A."/>
            <person name="Ward D."/>
            <person name="Feldgarden M."/>
            <person name="Gevers D."/>
            <person name="Morotomi M."/>
            <person name="Young S.K."/>
            <person name="Zeng Q."/>
            <person name="Gargeya S."/>
            <person name="Fitzgerald M."/>
            <person name="Haas B."/>
            <person name="Abouelleil A."/>
            <person name="Alvarado L."/>
            <person name="Arachchi H.M."/>
            <person name="Berlin A."/>
            <person name="Brown A."/>
            <person name="Chapman S.B."/>
            <person name="Dunbar C."/>
            <person name="Gearin G."/>
            <person name="Goldberg J."/>
            <person name="Griggs A."/>
            <person name="Gujja S."/>
            <person name="Heiman D."/>
            <person name="Howarth C."/>
            <person name="Lui A."/>
            <person name="MacDonald P.J.P."/>
            <person name="Montmayeur A."/>
            <person name="Murphy C."/>
            <person name="Neiman D."/>
            <person name="Pearson M."/>
            <person name="Priest M."/>
            <person name="Roberts A."/>
            <person name="Saif S."/>
            <person name="Shea T."/>
            <person name="Sisk P."/>
            <person name="Stolte C."/>
            <person name="Sykes S."/>
            <person name="Wortman J."/>
            <person name="Nusbaum C."/>
            <person name="Birren B."/>
        </authorList>
    </citation>
    <scope>NUCLEOTIDE SEQUENCE [LARGE SCALE GENOMIC DNA]</scope>
    <source>
        <strain evidence="15 16">YIT 11850</strain>
    </source>
</reference>
<evidence type="ECO:0000256" key="11">
    <source>
        <dbReference type="SAM" id="Phobius"/>
    </source>
</evidence>
<evidence type="ECO:0000256" key="2">
    <source>
        <dbReference type="ARBA" id="ARBA00022475"/>
    </source>
</evidence>
<accession>H1D2J8</accession>
<organism evidence="15 16">
    <name type="scientific">Dialister succinatiphilus YIT 11850</name>
    <dbReference type="NCBI Taxonomy" id="742743"/>
    <lineage>
        <taxon>Bacteria</taxon>
        <taxon>Bacillati</taxon>
        <taxon>Bacillota</taxon>
        <taxon>Negativicutes</taxon>
        <taxon>Veillonellales</taxon>
        <taxon>Veillonellaceae</taxon>
        <taxon>Dialister</taxon>
    </lineage>
</organism>
<proteinExistence type="predicted"/>
<evidence type="ECO:0000259" key="13">
    <source>
        <dbReference type="Pfam" id="PF06580"/>
    </source>
</evidence>
<dbReference type="EMBL" id="ADLT01000059">
    <property type="protein sequence ID" value="EHO62245.1"/>
    <property type="molecule type" value="Genomic_DNA"/>
</dbReference>
<dbReference type="GeneID" id="98911670"/>
<evidence type="ECO:0000256" key="4">
    <source>
        <dbReference type="ARBA" id="ARBA00022692"/>
    </source>
</evidence>
<dbReference type="InterPro" id="IPR003594">
    <property type="entry name" value="HATPase_dom"/>
</dbReference>
<evidence type="ECO:0000256" key="10">
    <source>
        <dbReference type="ARBA" id="ARBA00023136"/>
    </source>
</evidence>
<dbReference type="Pfam" id="PF02518">
    <property type="entry name" value="HATPase_c"/>
    <property type="match status" value="1"/>
</dbReference>
<feature type="domain" description="Signal transduction histidine kinase 5TM receptor LytS transmembrane region" evidence="14">
    <location>
        <begin position="30"/>
        <end position="196"/>
    </location>
</feature>
<dbReference type="Pfam" id="PF06580">
    <property type="entry name" value="His_kinase"/>
    <property type="match status" value="1"/>
</dbReference>
<dbReference type="InterPro" id="IPR050640">
    <property type="entry name" value="Bact_2-comp_sensor_kinase"/>
</dbReference>
<comment type="subcellular location">
    <subcellularLocation>
        <location evidence="1">Cell membrane</location>
        <topology evidence="1">Multi-pass membrane protein</topology>
    </subcellularLocation>
</comment>
<evidence type="ECO:0000256" key="7">
    <source>
        <dbReference type="ARBA" id="ARBA00022840"/>
    </source>
</evidence>
<keyword evidence="4 11" id="KW-0812">Transmembrane</keyword>
<dbReference type="InterPro" id="IPR036890">
    <property type="entry name" value="HATPase_C_sf"/>
</dbReference>
<comment type="caution">
    <text evidence="15">The sequence shown here is derived from an EMBL/GenBank/DDBJ whole genome shotgun (WGS) entry which is preliminary data.</text>
</comment>
<keyword evidence="6" id="KW-0418">Kinase</keyword>